<dbReference type="PANTHER" id="PTHR32091">
    <property type="entry name" value="EUKARYOTIC TRANSLATION INITIATION FACTOR 4B"/>
    <property type="match status" value="1"/>
</dbReference>
<feature type="compositionally biased region" description="Basic and acidic residues" evidence="1">
    <location>
        <begin position="513"/>
        <end position="543"/>
    </location>
</feature>
<organism evidence="2 3">
    <name type="scientific">Rubroshorea leprosula</name>
    <dbReference type="NCBI Taxonomy" id="152421"/>
    <lineage>
        <taxon>Eukaryota</taxon>
        <taxon>Viridiplantae</taxon>
        <taxon>Streptophyta</taxon>
        <taxon>Embryophyta</taxon>
        <taxon>Tracheophyta</taxon>
        <taxon>Spermatophyta</taxon>
        <taxon>Magnoliopsida</taxon>
        <taxon>eudicotyledons</taxon>
        <taxon>Gunneridae</taxon>
        <taxon>Pentapetalae</taxon>
        <taxon>rosids</taxon>
        <taxon>malvids</taxon>
        <taxon>Malvales</taxon>
        <taxon>Dipterocarpaceae</taxon>
        <taxon>Rubroshorea</taxon>
    </lineage>
</organism>
<dbReference type="PANTHER" id="PTHR32091:SF4">
    <property type="entry name" value="OS07G0546100 PROTEIN"/>
    <property type="match status" value="1"/>
</dbReference>
<feature type="compositionally biased region" description="Basic and acidic residues" evidence="1">
    <location>
        <begin position="445"/>
        <end position="456"/>
    </location>
</feature>
<evidence type="ECO:0000313" key="3">
    <source>
        <dbReference type="Proteomes" id="UP001054252"/>
    </source>
</evidence>
<dbReference type="EMBL" id="BPVZ01000052">
    <property type="protein sequence ID" value="GKV19215.1"/>
    <property type="molecule type" value="Genomic_DNA"/>
</dbReference>
<feature type="compositionally biased region" description="Basic and acidic residues" evidence="1">
    <location>
        <begin position="588"/>
        <end position="597"/>
    </location>
</feature>
<evidence type="ECO:0000256" key="1">
    <source>
        <dbReference type="SAM" id="MobiDB-lite"/>
    </source>
</evidence>
<feature type="compositionally biased region" description="Basic and acidic residues" evidence="1">
    <location>
        <begin position="413"/>
        <end position="425"/>
    </location>
</feature>
<feature type="compositionally biased region" description="Basic and acidic residues" evidence="1">
    <location>
        <begin position="466"/>
        <end position="484"/>
    </location>
</feature>
<proteinExistence type="predicted"/>
<evidence type="ECO:0000313" key="2">
    <source>
        <dbReference type="EMBL" id="GKV19215.1"/>
    </source>
</evidence>
<name>A0AAV5K7R2_9ROSI</name>
<keyword evidence="3" id="KW-1185">Reference proteome</keyword>
<gene>
    <name evidence="2" type="ORF">SLEP1_g29503</name>
</gene>
<evidence type="ECO:0008006" key="4">
    <source>
        <dbReference type="Google" id="ProtNLM"/>
    </source>
</evidence>
<dbReference type="GO" id="GO:0003729">
    <property type="term" value="F:mRNA binding"/>
    <property type="evidence" value="ECO:0007669"/>
    <property type="project" value="TreeGrafter"/>
</dbReference>
<dbReference type="Proteomes" id="UP001054252">
    <property type="component" value="Unassembled WGS sequence"/>
</dbReference>
<feature type="compositionally biased region" description="Low complexity" evidence="1">
    <location>
        <begin position="575"/>
        <end position="584"/>
    </location>
</feature>
<reference evidence="2 3" key="1">
    <citation type="journal article" date="2021" name="Commun. Biol.">
        <title>The genome of Shorea leprosula (Dipterocarpaceae) highlights the ecological relevance of drought in aseasonal tropical rainforests.</title>
        <authorList>
            <person name="Ng K.K.S."/>
            <person name="Kobayashi M.J."/>
            <person name="Fawcett J.A."/>
            <person name="Hatakeyama M."/>
            <person name="Paape T."/>
            <person name="Ng C.H."/>
            <person name="Ang C.C."/>
            <person name="Tnah L.H."/>
            <person name="Lee C.T."/>
            <person name="Nishiyama T."/>
            <person name="Sese J."/>
            <person name="O'Brien M.J."/>
            <person name="Copetti D."/>
            <person name="Mohd Noor M.I."/>
            <person name="Ong R.C."/>
            <person name="Putra M."/>
            <person name="Sireger I.Z."/>
            <person name="Indrioko S."/>
            <person name="Kosugi Y."/>
            <person name="Izuno A."/>
            <person name="Isagi Y."/>
            <person name="Lee S.L."/>
            <person name="Shimizu K.K."/>
        </authorList>
    </citation>
    <scope>NUCLEOTIDE SEQUENCE [LARGE SCALE GENOMIC DNA]</scope>
    <source>
        <strain evidence="2">214</strain>
    </source>
</reference>
<feature type="compositionally biased region" description="Basic and acidic residues" evidence="1">
    <location>
        <begin position="552"/>
        <end position="561"/>
    </location>
</feature>
<feature type="region of interest" description="Disordered" evidence="1">
    <location>
        <begin position="1"/>
        <end position="104"/>
    </location>
</feature>
<dbReference type="InterPro" id="IPR010433">
    <property type="entry name" value="EIF-4B_pln"/>
</dbReference>
<sequence>MSKKKAFSGNTMTLKDFHGGSIPTDLPLPSAPGGVVRPTDRSGYDRATSWGNPIGRSDHRNRPNSSPAIRHFDDRTPFLTHTAHIGRNFDEDERKPLDGGSAPRRIVSDESFRVPAGPVELKPESLYAGRGSSGNGSAPVLPIAGGDVNSYSGRVTGANQIGVSSQNFVGNASQAVSGLYPIPNAWTARKEVVMGATEQVQSAWSEQSTASKLAHAGALEKVSSGRWQSKQSVHYQTDAEVIKYSEENSLLSKGYDDNRYNEMDAVGGREYSDTMLARDVDRSLSIVDWMQVGRKESLNYERSHDPSYLEVKERNLAVHGEGAEPGHLDGNFGGSEVQPLVPSEVSDRPKLKLLPRTKPLDNIESPIIDPKQAQQRLSDSALSHAEAGNNLHGNINPAKPDSSGSENVNQTVERPKLNLKPRSEPVEQLEGNFEKERNALFGGARPREMVLKERGVGDVSFSNRELGQRNDRVKHDDPRAEKVPEQVAVSQRGEKTEKLPYEQGTGRKFNRNHQVDVERTDMPRRNWRNDNRKNGRETERQQQQERPPSPETWRKPVEEPKPSSSDTTGLRYGKAASAAELAQAFSKSKSESDDRYCGSKGLPSRTQMPFSRLIGPTPRPQVNGY</sequence>
<dbReference type="AlphaFoldDB" id="A0AAV5K7R2"/>
<comment type="caution">
    <text evidence="2">The sequence shown here is derived from an EMBL/GenBank/DDBJ whole genome shotgun (WGS) entry which is preliminary data.</text>
</comment>
<feature type="compositionally biased region" description="Polar residues" evidence="1">
    <location>
        <begin position="372"/>
        <end position="381"/>
    </location>
</feature>
<accession>A0AAV5K7R2</accession>
<dbReference type="GO" id="GO:0003743">
    <property type="term" value="F:translation initiation factor activity"/>
    <property type="evidence" value="ECO:0007669"/>
    <property type="project" value="InterPro"/>
</dbReference>
<feature type="compositionally biased region" description="Basic and acidic residues" evidence="1">
    <location>
        <begin position="87"/>
        <end position="97"/>
    </location>
</feature>
<protein>
    <recommendedName>
        <fullName evidence="4">Eukaryotic translation initiation factor-related</fullName>
    </recommendedName>
</protein>
<feature type="compositionally biased region" description="Polar residues" evidence="1">
    <location>
        <begin position="402"/>
        <end position="412"/>
    </location>
</feature>
<feature type="region of interest" description="Disordered" evidence="1">
    <location>
        <begin position="332"/>
        <end position="625"/>
    </location>
</feature>